<sequence>MDALFCNDQEQVVVSQQQLQSSDQDHHRPPPPPLANSFLDYTPDLTTETPDDDPMTSFDDFYMSPQVSSYLQYLKEDPSPMERWPVLQDWLGLDTNNYASNEFLLGLPTTTTTTNTTTTAAPTVSASDPPTSDWLYDPSHCYFPADHRPSIDSSACTDDLQDLIGMGGMTRDFVSLSDVNSFVAEADSQKHAASIHLSYAAPDHLQVAAAAAAAAAATTSSAPNDNALGITSFVSMPVGLNQMALASDSDSETSSSQGVAQGNGGGGGHHIKPLMKKSASSSTAISSSLRRRRNLRKSSSSDILQHRRHSHKVLKRSSDSISTLLARQRLSDVEDEEEDEDDEYIFRGDVDDDDFALRTSSSTSTTSSASARKGRNVDKACNHCKRSHLRCDNMRPCRRCIATGKTGCKDVEHKPRGRPRLNKNIKKETSLL</sequence>
<evidence type="ECO:0000313" key="5">
    <source>
        <dbReference type="EMBL" id="KAJ8659589.1"/>
    </source>
</evidence>
<keyword evidence="6" id="KW-1185">Reference proteome</keyword>
<feature type="compositionally biased region" description="Basic residues" evidence="3">
    <location>
        <begin position="306"/>
        <end position="315"/>
    </location>
</feature>
<dbReference type="PANTHER" id="PTHR47659">
    <property type="entry name" value="ZN(II)2CYS6 TRANSCRIPTION FACTOR (EUROFUNG)-RELATED"/>
    <property type="match status" value="1"/>
</dbReference>
<feature type="compositionally biased region" description="Low complexity" evidence="3">
    <location>
        <begin position="359"/>
        <end position="371"/>
    </location>
</feature>
<evidence type="ECO:0000256" key="2">
    <source>
        <dbReference type="ARBA" id="ARBA00023242"/>
    </source>
</evidence>
<dbReference type="InterPro" id="IPR001138">
    <property type="entry name" value="Zn2Cys6_DnaBD"/>
</dbReference>
<dbReference type="GeneID" id="83211980"/>
<proteinExistence type="predicted"/>
<feature type="compositionally biased region" description="Low complexity" evidence="3">
    <location>
        <begin position="278"/>
        <end position="288"/>
    </location>
</feature>
<keyword evidence="2" id="KW-0539">Nucleus</keyword>
<dbReference type="RefSeq" id="XP_058344502.1">
    <property type="nucleotide sequence ID" value="XM_058484625.1"/>
</dbReference>
<dbReference type="Gene3D" id="4.10.240.10">
    <property type="entry name" value="Zn(2)-C6 fungal-type DNA-binding domain"/>
    <property type="match status" value="1"/>
</dbReference>
<evidence type="ECO:0000256" key="3">
    <source>
        <dbReference type="SAM" id="MobiDB-lite"/>
    </source>
</evidence>
<feature type="compositionally biased region" description="Basic residues" evidence="3">
    <location>
        <begin position="415"/>
        <end position="424"/>
    </location>
</feature>
<feature type="compositionally biased region" description="Low complexity" evidence="3">
    <location>
        <begin position="13"/>
        <end position="22"/>
    </location>
</feature>
<evidence type="ECO:0000256" key="1">
    <source>
        <dbReference type="ARBA" id="ARBA00022723"/>
    </source>
</evidence>
<keyword evidence="1" id="KW-0479">Metal-binding</keyword>
<dbReference type="GO" id="GO:0008270">
    <property type="term" value="F:zinc ion binding"/>
    <property type="evidence" value="ECO:0007669"/>
    <property type="project" value="InterPro"/>
</dbReference>
<dbReference type="GO" id="GO:0000981">
    <property type="term" value="F:DNA-binding transcription factor activity, RNA polymerase II-specific"/>
    <property type="evidence" value="ECO:0007669"/>
    <property type="project" value="InterPro"/>
</dbReference>
<reference evidence="5 6" key="1">
    <citation type="submission" date="2023-03" db="EMBL/GenBank/DDBJ databases">
        <title>Genome sequence of Lichtheimia ornata CBS 291.66.</title>
        <authorList>
            <person name="Mohabir J.T."/>
            <person name="Shea T.P."/>
            <person name="Kurbessoian T."/>
            <person name="Berby B."/>
            <person name="Fontaine J."/>
            <person name="Livny J."/>
            <person name="Gnirke A."/>
            <person name="Stajich J.E."/>
            <person name="Cuomo C.A."/>
        </authorList>
    </citation>
    <scope>NUCLEOTIDE SEQUENCE [LARGE SCALE GENOMIC DNA]</scope>
    <source>
        <strain evidence="5">CBS 291.66</strain>
    </source>
</reference>
<dbReference type="Proteomes" id="UP001234581">
    <property type="component" value="Unassembled WGS sequence"/>
</dbReference>
<dbReference type="PANTHER" id="PTHR47659:SF4">
    <property type="entry name" value="ZN(II)2CYS6 TRANSCRIPTION FACTOR (EUROFUNG)"/>
    <property type="match status" value="1"/>
</dbReference>
<feature type="region of interest" description="Disordered" evidence="3">
    <location>
        <begin position="357"/>
        <end position="377"/>
    </location>
</feature>
<evidence type="ECO:0000313" key="6">
    <source>
        <dbReference type="Proteomes" id="UP001234581"/>
    </source>
</evidence>
<dbReference type="PROSITE" id="PS50048">
    <property type="entry name" value="ZN2_CY6_FUNGAL_2"/>
    <property type="match status" value="1"/>
</dbReference>
<dbReference type="AlphaFoldDB" id="A0AAD7V595"/>
<dbReference type="InterPro" id="IPR036864">
    <property type="entry name" value="Zn2-C6_fun-type_DNA-bd_sf"/>
</dbReference>
<dbReference type="EMBL" id="JARTCD010000017">
    <property type="protein sequence ID" value="KAJ8659589.1"/>
    <property type="molecule type" value="Genomic_DNA"/>
</dbReference>
<protein>
    <recommendedName>
        <fullName evidence="4">Zn(2)-C6 fungal-type domain-containing protein</fullName>
    </recommendedName>
</protein>
<feature type="region of interest" description="Disordered" evidence="3">
    <location>
        <begin position="408"/>
        <end position="432"/>
    </location>
</feature>
<dbReference type="PROSITE" id="PS00463">
    <property type="entry name" value="ZN2_CY6_FUNGAL_1"/>
    <property type="match status" value="1"/>
</dbReference>
<dbReference type="InterPro" id="IPR050335">
    <property type="entry name" value="ERT1_acuK_gluconeogen_tf"/>
</dbReference>
<dbReference type="SUPFAM" id="SSF57701">
    <property type="entry name" value="Zn2/Cys6 DNA-binding domain"/>
    <property type="match status" value="1"/>
</dbReference>
<evidence type="ECO:0000259" key="4">
    <source>
        <dbReference type="PROSITE" id="PS50048"/>
    </source>
</evidence>
<dbReference type="Pfam" id="PF00172">
    <property type="entry name" value="Zn_clus"/>
    <property type="match status" value="1"/>
</dbReference>
<dbReference type="SMART" id="SM00066">
    <property type="entry name" value="GAL4"/>
    <property type="match status" value="1"/>
</dbReference>
<name>A0AAD7V595_9FUNG</name>
<comment type="caution">
    <text evidence="5">The sequence shown here is derived from an EMBL/GenBank/DDBJ whole genome shotgun (WGS) entry which is preliminary data.</text>
</comment>
<gene>
    <name evidence="5" type="ORF">O0I10_004567</name>
</gene>
<organism evidence="5 6">
    <name type="scientific">Lichtheimia ornata</name>
    <dbReference type="NCBI Taxonomy" id="688661"/>
    <lineage>
        <taxon>Eukaryota</taxon>
        <taxon>Fungi</taxon>
        <taxon>Fungi incertae sedis</taxon>
        <taxon>Mucoromycota</taxon>
        <taxon>Mucoromycotina</taxon>
        <taxon>Mucoromycetes</taxon>
        <taxon>Mucorales</taxon>
        <taxon>Lichtheimiaceae</taxon>
        <taxon>Lichtheimia</taxon>
    </lineage>
</organism>
<feature type="domain" description="Zn(2)-C6 fungal-type" evidence="4">
    <location>
        <begin position="380"/>
        <end position="408"/>
    </location>
</feature>
<feature type="region of interest" description="Disordered" evidence="3">
    <location>
        <begin position="13"/>
        <end position="55"/>
    </location>
</feature>
<accession>A0AAD7V595</accession>
<dbReference type="CDD" id="cd00067">
    <property type="entry name" value="GAL4"/>
    <property type="match status" value="1"/>
</dbReference>
<feature type="region of interest" description="Disordered" evidence="3">
    <location>
        <begin position="245"/>
        <end position="318"/>
    </location>
</feature>